<evidence type="ECO:0000313" key="2">
    <source>
        <dbReference type="WBParaSite" id="PgE163_g001_t03"/>
    </source>
</evidence>
<dbReference type="WBParaSite" id="PgE163_g001_t03">
    <property type="protein sequence ID" value="PgE163_g001_t03"/>
    <property type="gene ID" value="PgE163_g001"/>
</dbReference>
<dbReference type="AlphaFoldDB" id="A0A915A657"/>
<protein>
    <submittedName>
        <fullName evidence="2">Uncharacterized protein</fullName>
    </submittedName>
</protein>
<name>A0A915A657_PARUN</name>
<sequence>MYYMQRNLERLDIEHAKLELSRNFSSLTALPVVSTDGPNVARIDSLFFSKAANSAEKQQAQKIQFRKKKQRFIEWQSRGEKTVTEAELESGNSIKLELYIFRLLGF</sequence>
<dbReference type="Proteomes" id="UP000887569">
    <property type="component" value="Unplaced"/>
</dbReference>
<evidence type="ECO:0000313" key="1">
    <source>
        <dbReference type="Proteomes" id="UP000887569"/>
    </source>
</evidence>
<keyword evidence="1" id="KW-1185">Reference proteome</keyword>
<proteinExistence type="predicted"/>
<accession>A0A915A657</accession>
<organism evidence="1 2">
    <name type="scientific">Parascaris univalens</name>
    <name type="common">Nematode worm</name>
    <dbReference type="NCBI Taxonomy" id="6257"/>
    <lineage>
        <taxon>Eukaryota</taxon>
        <taxon>Metazoa</taxon>
        <taxon>Ecdysozoa</taxon>
        <taxon>Nematoda</taxon>
        <taxon>Chromadorea</taxon>
        <taxon>Rhabditida</taxon>
        <taxon>Spirurina</taxon>
        <taxon>Ascaridomorpha</taxon>
        <taxon>Ascaridoidea</taxon>
        <taxon>Ascarididae</taxon>
        <taxon>Parascaris</taxon>
    </lineage>
</organism>
<reference evidence="2" key="1">
    <citation type="submission" date="2022-11" db="UniProtKB">
        <authorList>
            <consortium name="WormBaseParasite"/>
        </authorList>
    </citation>
    <scope>IDENTIFICATION</scope>
</reference>